<gene>
    <name evidence="1" type="ORF">ONT23_12930</name>
</gene>
<sequence length="47" mass="5207">MFLGSCPIIYEYRQYSDNKDKQTGGSRIGVNCSVVCCCVGRLAVTDR</sequence>
<dbReference type="RefSeq" id="WP_264901912.1">
    <property type="nucleotide sequence ID" value="NZ_JAPDVH010000001.1"/>
</dbReference>
<proteinExistence type="predicted"/>
<reference evidence="1" key="1">
    <citation type="submission" date="2022-11" db="EMBL/GenBank/DDBJ databases">
        <title>Genomic repertoires linked with pathogenic potency of arthritogenic Prevotella copri isolated from the gut of rheumatoid arthritis patients.</title>
        <authorList>
            <person name="Nii T."/>
            <person name="Maeda Y."/>
            <person name="Motooka D."/>
            <person name="Naito M."/>
            <person name="Matsumoto Y."/>
            <person name="Ogawa T."/>
            <person name="Oguro-Igashira E."/>
            <person name="Kishikawa T."/>
            <person name="Yamashita M."/>
            <person name="Koizumi S."/>
            <person name="Kurakawa T."/>
            <person name="Okumura R."/>
            <person name="Kayama H."/>
            <person name="Murakami M."/>
            <person name="Sakaguchi T."/>
            <person name="Das B."/>
            <person name="Nakamura S."/>
            <person name="Okada Y."/>
            <person name="Kumanogoh A."/>
            <person name="Takeda K."/>
        </authorList>
    </citation>
    <scope>NUCLEOTIDE SEQUENCE</scope>
    <source>
        <strain evidence="1">H012_8</strain>
    </source>
</reference>
<dbReference type="EMBL" id="JAPDVH010000001">
    <property type="protein sequence ID" value="MCW4156407.1"/>
    <property type="molecule type" value="Genomic_DNA"/>
</dbReference>
<name>A0AAW5UJQ1_9BACT</name>
<accession>A0AAW5UJQ1</accession>
<comment type="caution">
    <text evidence="1">The sequence shown here is derived from an EMBL/GenBank/DDBJ whole genome shotgun (WGS) entry which is preliminary data.</text>
</comment>
<evidence type="ECO:0000313" key="1">
    <source>
        <dbReference type="EMBL" id="MCW4156407.1"/>
    </source>
</evidence>
<organism evidence="1 2">
    <name type="scientific">Segatella copri</name>
    <dbReference type="NCBI Taxonomy" id="165179"/>
    <lineage>
        <taxon>Bacteria</taxon>
        <taxon>Pseudomonadati</taxon>
        <taxon>Bacteroidota</taxon>
        <taxon>Bacteroidia</taxon>
        <taxon>Bacteroidales</taxon>
        <taxon>Prevotellaceae</taxon>
        <taxon>Segatella</taxon>
    </lineage>
</organism>
<dbReference type="AlphaFoldDB" id="A0AAW5UJQ1"/>
<dbReference type="Proteomes" id="UP001209168">
    <property type="component" value="Unassembled WGS sequence"/>
</dbReference>
<protein>
    <submittedName>
        <fullName evidence="1">Uncharacterized protein</fullName>
    </submittedName>
</protein>
<evidence type="ECO:0000313" key="2">
    <source>
        <dbReference type="Proteomes" id="UP001209168"/>
    </source>
</evidence>